<dbReference type="AlphaFoldDB" id="G7KF01"/>
<evidence type="ECO:0000256" key="2">
    <source>
        <dbReference type="SAM" id="Phobius"/>
    </source>
</evidence>
<keyword evidence="2" id="KW-0812">Transmembrane</keyword>
<dbReference type="Proteomes" id="UP000265566">
    <property type="component" value="Chromosome 5"/>
</dbReference>
<protein>
    <submittedName>
        <fullName evidence="3">Plant/F18B3-190 protein, putative</fullName>
    </submittedName>
</protein>
<reference evidence="6" key="4">
    <citation type="submission" date="2015-04" db="UniProtKB">
        <authorList>
            <consortium name="EnsemblPlants"/>
        </authorList>
    </citation>
    <scope>IDENTIFICATION</scope>
    <source>
        <strain evidence="6">cv. Jemalong A17</strain>
    </source>
</reference>
<gene>
    <name evidence="6" type="primary">11410095</name>
    <name evidence="3" type="ordered locus">MTR_5g020870</name>
    <name evidence="5" type="ORF">MtrunA17_Chr5g0404591</name>
</gene>
<dbReference type="PaxDb" id="3880-AES95021"/>
<evidence type="ECO:0000313" key="3">
    <source>
        <dbReference type="EMBL" id="AES95021.1"/>
    </source>
</evidence>
<evidence type="ECO:0000313" key="4">
    <source>
        <dbReference type="EMBL" id="AFK36820.1"/>
    </source>
</evidence>
<dbReference type="PANTHER" id="PTHR35490:SF2">
    <property type="entry name" value="BACTERIOPHAGE N4 ADSORPTION B PROTEIN"/>
    <property type="match status" value="1"/>
</dbReference>
<evidence type="ECO:0000313" key="8">
    <source>
        <dbReference type="Proteomes" id="UP000265566"/>
    </source>
</evidence>
<evidence type="ECO:0000313" key="5">
    <source>
        <dbReference type="EMBL" id="RHN54243.1"/>
    </source>
</evidence>
<keyword evidence="7" id="KW-1185">Reference proteome</keyword>
<dbReference type="Gramene" id="rna29246">
    <property type="protein sequence ID" value="RHN54243.1"/>
    <property type="gene ID" value="gene29246"/>
</dbReference>
<evidence type="ECO:0000313" key="7">
    <source>
        <dbReference type="Proteomes" id="UP000002051"/>
    </source>
</evidence>
<dbReference type="EMBL" id="BT137025">
    <property type="protein sequence ID" value="AFK36820.1"/>
    <property type="molecule type" value="mRNA"/>
</dbReference>
<reference evidence="4" key="2">
    <citation type="submission" date="2012-05" db="EMBL/GenBank/DDBJ databases">
        <authorList>
            <person name="Krishnakumar V."/>
            <person name="Cheung F."/>
            <person name="Xiao Y."/>
            <person name="Chan A."/>
            <person name="Moskal W.A."/>
            <person name="Town C.D."/>
        </authorList>
    </citation>
    <scope>NUCLEOTIDE SEQUENCE</scope>
</reference>
<dbReference type="EMBL" id="PSQE01000005">
    <property type="protein sequence ID" value="RHN54243.1"/>
    <property type="molecule type" value="Genomic_DNA"/>
</dbReference>
<feature type="compositionally biased region" description="Basic residues" evidence="1">
    <location>
        <begin position="85"/>
        <end position="95"/>
    </location>
</feature>
<evidence type="ECO:0000256" key="1">
    <source>
        <dbReference type="SAM" id="MobiDB-lite"/>
    </source>
</evidence>
<reference evidence="3 7" key="3">
    <citation type="journal article" date="2014" name="BMC Genomics">
        <title>An improved genome release (version Mt4.0) for the model legume Medicago truncatula.</title>
        <authorList>
            <person name="Tang H."/>
            <person name="Krishnakumar V."/>
            <person name="Bidwell S."/>
            <person name="Rosen B."/>
            <person name="Chan A."/>
            <person name="Zhou S."/>
            <person name="Gentzbittel L."/>
            <person name="Childs K.L."/>
            <person name="Yandell M."/>
            <person name="Gundlach H."/>
            <person name="Mayer K.F."/>
            <person name="Schwartz D.C."/>
            <person name="Town C.D."/>
        </authorList>
    </citation>
    <scope>GENOME REANNOTATION</scope>
    <source>
        <strain evidence="6 7">cv. Jemalong A17</strain>
    </source>
</reference>
<organism evidence="3 7">
    <name type="scientific">Medicago truncatula</name>
    <name type="common">Barrel medic</name>
    <name type="synonym">Medicago tribuloides</name>
    <dbReference type="NCBI Taxonomy" id="3880"/>
    <lineage>
        <taxon>Eukaryota</taxon>
        <taxon>Viridiplantae</taxon>
        <taxon>Streptophyta</taxon>
        <taxon>Embryophyta</taxon>
        <taxon>Tracheophyta</taxon>
        <taxon>Spermatophyta</taxon>
        <taxon>Magnoliopsida</taxon>
        <taxon>eudicotyledons</taxon>
        <taxon>Gunneridae</taxon>
        <taxon>Pentapetalae</taxon>
        <taxon>rosids</taxon>
        <taxon>fabids</taxon>
        <taxon>Fabales</taxon>
        <taxon>Fabaceae</taxon>
        <taxon>Papilionoideae</taxon>
        <taxon>50 kb inversion clade</taxon>
        <taxon>NPAAA clade</taxon>
        <taxon>Hologalegina</taxon>
        <taxon>IRL clade</taxon>
        <taxon>Trifolieae</taxon>
        <taxon>Medicago</taxon>
    </lineage>
</organism>
<reference evidence="8" key="5">
    <citation type="journal article" date="2018" name="Nat. Plants">
        <title>Whole-genome landscape of Medicago truncatula symbiotic genes.</title>
        <authorList>
            <person name="Pecrix Y."/>
            <person name="Staton S.E."/>
            <person name="Sallet E."/>
            <person name="Lelandais-Briere C."/>
            <person name="Moreau S."/>
            <person name="Carrere S."/>
            <person name="Blein T."/>
            <person name="Jardinaud M.F."/>
            <person name="Latrasse D."/>
            <person name="Zouine M."/>
            <person name="Zahm M."/>
            <person name="Kreplak J."/>
            <person name="Mayjonade B."/>
            <person name="Satge C."/>
            <person name="Perez M."/>
            <person name="Cauet S."/>
            <person name="Marande W."/>
            <person name="Chantry-Darmon C."/>
            <person name="Lopez-Roques C."/>
            <person name="Bouchez O."/>
            <person name="Berard A."/>
            <person name="Debelle F."/>
            <person name="Munos S."/>
            <person name="Bendahmane A."/>
            <person name="Berges H."/>
            <person name="Niebel A."/>
            <person name="Buitink J."/>
            <person name="Frugier F."/>
            <person name="Benhamed M."/>
            <person name="Crespi M."/>
            <person name="Gouzy J."/>
            <person name="Gamas P."/>
        </authorList>
    </citation>
    <scope>NUCLEOTIDE SEQUENCE [LARGE SCALE GENOMIC DNA]</scope>
    <source>
        <strain evidence="8">cv. Jemalong A17</strain>
    </source>
</reference>
<dbReference type="EnsemblPlants" id="AES95021">
    <property type="protein sequence ID" value="AES95021"/>
    <property type="gene ID" value="MTR_5g020870"/>
</dbReference>
<keyword evidence="2" id="KW-0472">Membrane</keyword>
<dbReference type="EMBL" id="CM001221">
    <property type="protein sequence ID" value="AES95021.1"/>
    <property type="molecule type" value="Genomic_DNA"/>
</dbReference>
<evidence type="ECO:0000313" key="6">
    <source>
        <dbReference type="EnsemblPlants" id="AES95021"/>
    </source>
</evidence>
<sequence length="439" mass="48875">MPTYTAIAFDRFLETGASKPIDKPAPTSMPVPKVQKLERTTSAPPVKNKVPRPRLKPALYTTPEVKQLPVVDSPSSFPPSPYIINHKRRGPRLHKSSSEASVLSKKNVSSDEKVDDKSFDTCAASSAGDLQFSFTNPEPVEKELLNGVCGGEFDRSNGSELMNGHKEPENSSFANGLIRENGPALNTARDTDIEDFFDPQDSMSFTSNTDVEENAGTDLSMKFSSPGGEFYDAWEELSSDAATQNSASDVEAELREMRLSLLMEIEKRKQAEESLNNMRNQWQSIRQGLYLAGIILPADLTAVAEGEQLNSDPVEDLCQQLYVARFISNTIGRATVRTEVEMEMEAQLESKNFEIARLMERLHCYETMNHEMSQRNQEAVEMARRERQRKSKKQKWIWGSLTTVIALGTAAVAWSYLPAGGESYSAEDHPVPKHDDAAK</sequence>
<keyword evidence="2" id="KW-1133">Transmembrane helix</keyword>
<name>G7KF01_MEDTR</name>
<feature type="region of interest" description="Disordered" evidence="1">
    <location>
        <begin position="84"/>
        <end position="109"/>
    </location>
</feature>
<reference evidence="3 7" key="1">
    <citation type="journal article" date="2011" name="Nature">
        <title>The Medicago genome provides insight into the evolution of rhizobial symbioses.</title>
        <authorList>
            <person name="Young N.D."/>
            <person name="Debelle F."/>
            <person name="Oldroyd G.E."/>
            <person name="Geurts R."/>
            <person name="Cannon S.B."/>
            <person name="Udvardi M.K."/>
            <person name="Benedito V.A."/>
            <person name="Mayer K.F."/>
            <person name="Gouzy J."/>
            <person name="Schoof H."/>
            <person name="Van de Peer Y."/>
            <person name="Proost S."/>
            <person name="Cook D.R."/>
            <person name="Meyers B.C."/>
            <person name="Spannagl M."/>
            <person name="Cheung F."/>
            <person name="De Mita S."/>
            <person name="Krishnakumar V."/>
            <person name="Gundlach H."/>
            <person name="Zhou S."/>
            <person name="Mudge J."/>
            <person name="Bharti A.K."/>
            <person name="Murray J.D."/>
            <person name="Naoumkina M.A."/>
            <person name="Rosen B."/>
            <person name="Silverstein K.A."/>
            <person name="Tang H."/>
            <person name="Rombauts S."/>
            <person name="Zhao P.X."/>
            <person name="Zhou P."/>
            <person name="Barbe V."/>
            <person name="Bardou P."/>
            <person name="Bechner M."/>
            <person name="Bellec A."/>
            <person name="Berger A."/>
            <person name="Berges H."/>
            <person name="Bidwell S."/>
            <person name="Bisseling T."/>
            <person name="Choisne N."/>
            <person name="Couloux A."/>
            <person name="Denny R."/>
            <person name="Deshpande S."/>
            <person name="Dai X."/>
            <person name="Doyle J.J."/>
            <person name="Dudez A.M."/>
            <person name="Farmer A.D."/>
            <person name="Fouteau S."/>
            <person name="Franken C."/>
            <person name="Gibelin C."/>
            <person name="Gish J."/>
            <person name="Goldstein S."/>
            <person name="Gonzalez A.J."/>
            <person name="Green P.J."/>
            <person name="Hallab A."/>
            <person name="Hartog M."/>
            <person name="Hua A."/>
            <person name="Humphray S.J."/>
            <person name="Jeong D.H."/>
            <person name="Jing Y."/>
            <person name="Jocker A."/>
            <person name="Kenton S.M."/>
            <person name="Kim D.J."/>
            <person name="Klee K."/>
            <person name="Lai H."/>
            <person name="Lang C."/>
            <person name="Lin S."/>
            <person name="Macmil S.L."/>
            <person name="Magdelenat G."/>
            <person name="Matthews L."/>
            <person name="McCorrison J."/>
            <person name="Monaghan E.L."/>
            <person name="Mun J.H."/>
            <person name="Najar F.Z."/>
            <person name="Nicholson C."/>
            <person name="Noirot C."/>
            <person name="O'Bleness M."/>
            <person name="Paule C.R."/>
            <person name="Poulain J."/>
            <person name="Prion F."/>
            <person name="Qin B."/>
            <person name="Qu C."/>
            <person name="Retzel E.F."/>
            <person name="Riddle C."/>
            <person name="Sallet E."/>
            <person name="Samain S."/>
            <person name="Samson N."/>
            <person name="Sanders I."/>
            <person name="Saurat O."/>
            <person name="Scarpelli C."/>
            <person name="Schiex T."/>
            <person name="Segurens B."/>
            <person name="Severin A.J."/>
            <person name="Sherrier D.J."/>
            <person name="Shi R."/>
            <person name="Sims S."/>
            <person name="Singer S.R."/>
            <person name="Sinharoy S."/>
            <person name="Sterck L."/>
            <person name="Viollet A."/>
            <person name="Wang B.B."/>
            <person name="Wang K."/>
            <person name="Wang M."/>
            <person name="Wang X."/>
            <person name="Warfsmann J."/>
            <person name="Weissenbach J."/>
            <person name="White D.D."/>
            <person name="White J.D."/>
            <person name="Wiley G.B."/>
            <person name="Wincker P."/>
            <person name="Xing Y."/>
            <person name="Yang L."/>
            <person name="Yao Z."/>
            <person name="Ying F."/>
            <person name="Zhai J."/>
            <person name="Zhou L."/>
            <person name="Zuber A."/>
            <person name="Denarie J."/>
            <person name="Dixon R.A."/>
            <person name="May G.D."/>
            <person name="Schwartz D.C."/>
            <person name="Rogers J."/>
            <person name="Quetier F."/>
            <person name="Town C.D."/>
            <person name="Roe B.A."/>
        </authorList>
    </citation>
    <scope>NUCLEOTIDE SEQUENCE [LARGE SCALE GENOMIC DNA]</scope>
    <source>
        <strain evidence="3">A17</strain>
        <strain evidence="6 7">cv. Jemalong A17</strain>
    </source>
</reference>
<accession>G7KF01</accession>
<dbReference type="HOGENOM" id="CLU_649504_0_0_1"/>
<dbReference type="eggNOG" id="ENOG502QPVC">
    <property type="taxonomic scope" value="Eukaryota"/>
</dbReference>
<dbReference type="STRING" id="3880.G7KF01"/>
<dbReference type="Proteomes" id="UP000002051">
    <property type="component" value="Chromosome 5"/>
</dbReference>
<reference evidence="5" key="6">
    <citation type="journal article" date="2018" name="Nat. Plants">
        <title>Whole-genome landscape of Medicago truncatula symbiotic genes.</title>
        <authorList>
            <person name="Pecrix Y."/>
            <person name="Gamas P."/>
            <person name="Carrere S."/>
        </authorList>
    </citation>
    <scope>NUCLEOTIDE SEQUENCE</scope>
    <source>
        <tissue evidence="5">Leaves</tissue>
    </source>
</reference>
<dbReference type="PANTHER" id="PTHR35490">
    <property type="entry name" value="BACTERIOPHAGE N4 ADSORPTION B PROTEIN"/>
    <property type="match status" value="1"/>
</dbReference>
<proteinExistence type="evidence at transcript level"/>
<dbReference type="KEGG" id="mtr:11410095"/>
<dbReference type="OrthoDB" id="1923043at2759"/>
<feature type="transmembrane region" description="Helical" evidence="2">
    <location>
        <begin position="396"/>
        <end position="417"/>
    </location>
</feature>
<feature type="compositionally biased region" description="Polar residues" evidence="1">
    <location>
        <begin position="98"/>
        <end position="107"/>
    </location>
</feature>
<feature type="region of interest" description="Disordered" evidence="1">
    <location>
        <begin position="15"/>
        <end position="55"/>
    </location>
</feature>
<dbReference type="OMA" id="GHERWWK"/>